<dbReference type="PANTHER" id="PTHR22930">
    <property type="match status" value="1"/>
</dbReference>
<evidence type="ECO:0000256" key="1">
    <source>
        <dbReference type="ARBA" id="ARBA00001968"/>
    </source>
</evidence>
<feature type="domain" description="DDE Tnp4" evidence="8">
    <location>
        <begin position="265"/>
        <end position="428"/>
    </location>
</feature>
<evidence type="ECO:0000256" key="4">
    <source>
        <dbReference type="ARBA" id="ARBA00022722"/>
    </source>
</evidence>
<name>A0A9J6DIX7_RHIMP</name>
<dbReference type="GO" id="GO:0046872">
    <property type="term" value="F:metal ion binding"/>
    <property type="evidence" value="ECO:0007669"/>
    <property type="project" value="UniProtKB-KW"/>
</dbReference>
<dbReference type="GO" id="GO:0016787">
    <property type="term" value="F:hydrolase activity"/>
    <property type="evidence" value="ECO:0007669"/>
    <property type="project" value="UniProtKB-KW"/>
</dbReference>
<keyword evidence="6" id="KW-0378">Hydrolase</keyword>
<keyword evidence="7" id="KW-0539">Nucleus</keyword>
<dbReference type="EMBL" id="JABSTU010000009">
    <property type="protein sequence ID" value="KAH8021864.1"/>
    <property type="molecule type" value="Genomic_DNA"/>
</dbReference>
<comment type="cofactor">
    <cofactor evidence="1">
        <name>a divalent metal cation</name>
        <dbReference type="ChEBI" id="CHEBI:60240"/>
    </cofactor>
</comment>
<organism evidence="9 10">
    <name type="scientific">Rhipicephalus microplus</name>
    <name type="common">Cattle tick</name>
    <name type="synonym">Boophilus microplus</name>
    <dbReference type="NCBI Taxonomy" id="6941"/>
    <lineage>
        <taxon>Eukaryota</taxon>
        <taxon>Metazoa</taxon>
        <taxon>Ecdysozoa</taxon>
        <taxon>Arthropoda</taxon>
        <taxon>Chelicerata</taxon>
        <taxon>Arachnida</taxon>
        <taxon>Acari</taxon>
        <taxon>Parasitiformes</taxon>
        <taxon>Ixodida</taxon>
        <taxon>Ixodoidea</taxon>
        <taxon>Ixodidae</taxon>
        <taxon>Rhipicephalinae</taxon>
        <taxon>Rhipicephalus</taxon>
        <taxon>Boophilus</taxon>
    </lineage>
</organism>
<evidence type="ECO:0000256" key="5">
    <source>
        <dbReference type="ARBA" id="ARBA00022723"/>
    </source>
</evidence>
<proteinExistence type="inferred from homology"/>
<reference evidence="9" key="1">
    <citation type="journal article" date="2020" name="Cell">
        <title>Large-Scale Comparative Analyses of Tick Genomes Elucidate Their Genetic Diversity and Vector Capacities.</title>
        <authorList>
            <consortium name="Tick Genome and Microbiome Consortium (TIGMIC)"/>
            <person name="Jia N."/>
            <person name="Wang J."/>
            <person name="Shi W."/>
            <person name="Du L."/>
            <person name="Sun Y."/>
            <person name="Zhan W."/>
            <person name="Jiang J.F."/>
            <person name="Wang Q."/>
            <person name="Zhang B."/>
            <person name="Ji P."/>
            <person name="Bell-Sakyi L."/>
            <person name="Cui X.M."/>
            <person name="Yuan T.T."/>
            <person name="Jiang B.G."/>
            <person name="Yang W.F."/>
            <person name="Lam T.T."/>
            <person name="Chang Q.C."/>
            <person name="Ding S.J."/>
            <person name="Wang X.J."/>
            <person name="Zhu J.G."/>
            <person name="Ruan X.D."/>
            <person name="Zhao L."/>
            <person name="Wei J.T."/>
            <person name="Ye R.Z."/>
            <person name="Que T.C."/>
            <person name="Du C.H."/>
            <person name="Zhou Y.H."/>
            <person name="Cheng J.X."/>
            <person name="Dai P.F."/>
            <person name="Guo W.B."/>
            <person name="Han X.H."/>
            <person name="Huang E.J."/>
            <person name="Li L.F."/>
            <person name="Wei W."/>
            <person name="Gao Y.C."/>
            <person name="Liu J.Z."/>
            <person name="Shao H.Z."/>
            <person name="Wang X."/>
            <person name="Wang C.C."/>
            <person name="Yang T.C."/>
            <person name="Huo Q.B."/>
            <person name="Li W."/>
            <person name="Chen H.Y."/>
            <person name="Chen S.E."/>
            <person name="Zhou L.G."/>
            <person name="Ni X.B."/>
            <person name="Tian J.H."/>
            <person name="Sheng Y."/>
            <person name="Liu T."/>
            <person name="Pan Y.S."/>
            <person name="Xia L.Y."/>
            <person name="Li J."/>
            <person name="Zhao F."/>
            <person name="Cao W.C."/>
        </authorList>
    </citation>
    <scope>NUCLEOTIDE SEQUENCE</scope>
    <source>
        <strain evidence="9">Rmic-2018</strain>
    </source>
</reference>
<dbReference type="Pfam" id="PF13359">
    <property type="entry name" value="DDE_Tnp_4"/>
    <property type="match status" value="1"/>
</dbReference>
<dbReference type="AlphaFoldDB" id="A0A9J6DIX7"/>
<dbReference type="VEuPathDB" id="VectorBase:LOC119174690"/>
<dbReference type="InterPro" id="IPR045249">
    <property type="entry name" value="HARBI1-like"/>
</dbReference>
<evidence type="ECO:0000259" key="8">
    <source>
        <dbReference type="Pfam" id="PF13359"/>
    </source>
</evidence>
<protein>
    <recommendedName>
        <fullName evidence="8">DDE Tnp4 domain-containing protein</fullName>
    </recommendedName>
</protein>
<sequence>MSALRHGDASHIGPPIATRRRASFIYTGSNQNVQSEAPLVVRADSANGGRRAMRQTTRHENAGSLSRAQLTHCTWARGAPRVFTPSRFTMFSRRRKLLLLKKKILLLKLLEEQRQERRRVWVRPAILERKQRSLYYTAMRRLREGDYDPFLKLYRMTPRLFDALLSFVEDDLTRQHLVREPLEPGERLAITLSYLATGKDIREVANAYLVGTETARKTIHDTCRAIWTRLSHRFLKVPTTEDWLKIADNFEKSCQFPNCLGAVGGRHVTVVTPRQSGCGYMNHKGSFSVVLVAVVDSNCKYTFVDVYAKSREQQGDVFESSDLGQALLGGSLKHPSTAALPGADGHMAPYIFAGEDACPLRRNLMIPFPAGEAKDEKAVFNYRLNRVRRCADNAFGLTAARWRVLLQAIHLQPSNADYVIRAACMLHNFLTVLNPHLEGYKDTEDSVGNVVPGRWRQSVAEANETEPHYFPLEAKHTEDGDVSGAGTRNDFMAYFCSDVGEIPWQWHVPSVSKEATLSHLHEQPLLSALS</sequence>
<comment type="similarity">
    <text evidence="3">Belongs to the HARBI1 family.</text>
</comment>
<gene>
    <name evidence="9" type="ORF">HPB51_018713</name>
</gene>
<evidence type="ECO:0000256" key="7">
    <source>
        <dbReference type="ARBA" id="ARBA00023242"/>
    </source>
</evidence>
<comment type="subcellular location">
    <subcellularLocation>
        <location evidence="2">Nucleus</location>
    </subcellularLocation>
</comment>
<dbReference type="GO" id="GO:0005634">
    <property type="term" value="C:nucleus"/>
    <property type="evidence" value="ECO:0007669"/>
    <property type="project" value="UniProtKB-SubCell"/>
</dbReference>
<keyword evidence="10" id="KW-1185">Reference proteome</keyword>
<dbReference type="InterPro" id="IPR027806">
    <property type="entry name" value="HARBI1_dom"/>
</dbReference>
<dbReference type="GO" id="GO:0004518">
    <property type="term" value="F:nuclease activity"/>
    <property type="evidence" value="ECO:0007669"/>
    <property type="project" value="UniProtKB-KW"/>
</dbReference>
<evidence type="ECO:0000313" key="9">
    <source>
        <dbReference type="EMBL" id="KAH8021864.1"/>
    </source>
</evidence>
<comment type="caution">
    <text evidence="9">The sequence shown here is derived from an EMBL/GenBank/DDBJ whole genome shotgun (WGS) entry which is preliminary data.</text>
</comment>
<reference evidence="9" key="2">
    <citation type="submission" date="2021-09" db="EMBL/GenBank/DDBJ databases">
        <authorList>
            <person name="Jia N."/>
            <person name="Wang J."/>
            <person name="Shi W."/>
            <person name="Du L."/>
            <person name="Sun Y."/>
            <person name="Zhan W."/>
            <person name="Jiang J."/>
            <person name="Wang Q."/>
            <person name="Zhang B."/>
            <person name="Ji P."/>
            <person name="Sakyi L.B."/>
            <person name="Cui X."/>
            <person name="Yuan T."/>
            <person name="Jiang B."/>
            <person name="Yang W."/>
            <person name="Lam T.T.-Y."/>
            <person name="Chang Q."/>
            <person name="Ding S."/>
            <person name="Wang X."/>
            <person name="Zhu J."/>
            <person name="Ruan X."/>
            <person name="Zhao L."/>
            <person name="Wei J."/>
            <person name="Que T."/>
            <person name="Du C."/>
            <person name="Cheng J."/>
            <person name="Dai P."/>
            <person name="Han X."/>
            <person name="Huang E."/>
            <person name="Gao Y."/>
            <person name="Liu J."/>
            <person name="Shao H."/>
            <person name="Ye R."/>
            <person name="Li L."/>
            <person name="Wei W."/>
            <person name="Wang X."/>
            <person name="Wang C."/>
            <person name="Huo Q."/>
            <person name="Li W."/>
            <person name="Guo W."/>
            <person name="Chen H."/>
            <person name="Chen S."/>
            <person name="Zhou L."/>
            <person name="Zhou L."/>
            <person name="Ni X."/>
            <person name="Tian J."/>
            <person name="Zhou Y."/>
            <person name="Sheng Y."/>
            <person name="Liu T."/>
            <person name="Pan Y."/>
            <person name="Xia L."/>
            <person name="Li J."/>
            <person name="Zhao F."/>
            <person name="Cao W."/>
        </authorList>
    </citation>
    <scope>NUCLEOTIDE SEQUENCE</scope>
    <source>
        <strain evidence="9">Rmic-2018</strain>
        <tissue evidence="9">Larvae</tissue>
    </source>
</reference>
<evidence type="ECO:0000256" key="6">
    <source>
        <dbReference type="ARBA" id="ARBA00022801"/>
    </source>
</evidence>
<evidence type="ECO:0000256" key="2">
    <source>
        <dbReference type="ARBA" id="ARBA00004123"/>
    </source>
</evidence>
<dbReference type="Proteomes" id="UP000821866">
    <property type="component" value="Chromosome 7"/>
</dbReference>
<keyword evidence="4" id="KW-0540">Nuclease</keyword>
<dbReference type="PANTHER" id="PTHR22930:SF269">
    <property type="entry name" value="NUCLEASE HARBI1-LIKE PROTEIN"/>
    <property type="match status" value="1"/>
</dbReference>
<accession>A0A9J6DIX7</accession>
<keyword evidence="5" id="KW-0479">Metal-binding</keyword>
<evidence type="ECO:0000256" key="3">
    <source>
        <dbReference type="ARBA" id="ARBA00006958"/>
    </source>
</evidence>
<evidence type="ECO:0000313" key="10">
    <source>
        <dbReference type="Proteomes" id="UP000821866"/>
    </source>
</evidence>